<evidence type="ECO:0000313" key="4">
    <source>
        <dbReference type="Proteomes" id="UP000185839"/>
    </source>
</evidence>
<dbReference type="OrthoDB" id="9808142at2"/>
<dbReference type="EMBL" id="FTOI01000010">
    <property type="protein sequence ID" value="SIS89231.1"/>
    <property type="molecule type" value="Genomic_DNA"/>
</dbReference>
<dbReference type="PANTHER" id="PTHR30041">
    <property type="entry name" value="ARSENATE REDUCTASE"/>
    <property type="match status" value="1"/>
</dbReference>
<dbReference type="PANTHER" id="PTHR30041:SF4">
    <property type="entry name" value="ARSENATE REDUCTASE"/>
    <property type="match status" value="1"/>
</dbReference>
<dbReference type="InterPro" id="IPR036249">
    <property type="entry name" value="Thioredoxin-like_sf"/>
</dbReference>
<dbReference type="STRING" id="713588.SAMN05421789_11011"/>
<dbReference type="SUPFAM" id="SSF52833">
    <property type="entry name" value="Thioredoxin-like"/>
    <property type="match status" value="1"/>
</dbReference>
<sequence length="115" mass="13336">MIKVLHNNACSKSRAILEHLDENNVAFEIIDFVENPLTVLEMKTVLKKLHMSADELIRKNEPLFKEKFAHKNLSEEEWIDVLVENPSLIQRPILIKGEVAMLGRPIENVKFFIDN</sequence>
<dbReference type="Pfam" id="PF03960">
    <property type="entry name" value="ArsC"/>
    <property type="match status" value="1"/>
</dbReference>
<protein>
    <submittedName>
        <fullName evidence="3">Arsenate reductase</fullName>
    </submittedName>
</protein>
<reference evidence="4" key="1">
    <citation type="submission" date="2017-01" db="EMBL/GenBank/DDBJ databases">
        <authorList>
            <person name="Varghese N."/>
            <person name="Submissions S."/>
        </authorList>
    </citation>
    <scope>NUCLEOTIDE SEQUENCE [LARGE SCALE GENOMIC DNA]</scope>
    <source>
        <strain evidence="4">DSM 23145</strain>
    </source>
</reference>
<dbReference type="InterPro" id="IPR006660">
    <property type="entry name" value="Arsenate_reductase-like"/>
</dbReference>
<dbReference type="PROSITE" id="PS51353">
    <property type="entry name" value="ARSC"/>
    <property type="match status" value="1"/>
</dbReference>
<dbReference type="Proteomes" id="UP000185839">
    <property type="component" value="Unassembled WGS sequence"/>
</dbReference>
<keyword evidence="4" id="KW-1185">Reference proteome</keyword>
<comment type="similarity">
    <text evidence="1 2">Belongs to the ArsC family.</text>
</comment>
<dbReference type="RefSeq" id="WP_076387471.1">
    <property type="nucleotide sequence ID" value="NZ_DAOOBN010000030.1"/>
</dbReference>
<evidence type="ECO:0000256" key="2">
    <source>
        <dbReference type="PROSITE-ProRule" id="PRU01282"/>
    </source>
</evidence>
<proteinExistence type="inferred from homology"/>
<dbReference type="AlphaFoldDB" id="A0A1N7MTE7"/>
<evidence type="ECO:0000313" key="3">
    <source>
        <dbReference type="EMBL" id="SIS89231.1"/>
    </source>
</evidence>
<accession>A0A1N7MTE7</accession>
<organism evidence="3 4">
    <name type="scientific">Kaistella chaponensis</name>
    <dbReference type="NCBI Taxonomy" id="713588"/>
    <lineage>
        <taxon>Bacteria</taxon>
        <taxon>Pseudomonadati</taxon>
        <taxon>Bacteroidota</taxon>
        <taxon>Flavobacteriia</taxon>
        <taxon>Flavobacteriales</taxon>
        <taxon>Weeksellaceae</taxon>
        <taxon>Chryseobacterium group</taxon>
        <taxon>Kaistella</taxon>
    </lineage>
</organism>
<name>A0A1N7MTE7_9FLAO</name>
<evidence type="ECO:0000256" key="1">
    <source>
        <dbReference type="ARBA" id="ARBA00007198"/>
    </source>
</evidence>
<dbReference type="Gene3D" id="3.40.30.10">
    <property type="entry name" value="Glutaredoxin"/>
    <property type="match status" value="1"/>
</dbReference>
<gene>
    <name evidence="3" type="ORF">SAMN05421789_11011</name>
</gene>